<dbReference type="InterPro" id="IPR050280">
    <property type="entry name" value="OMP_Chaperone_SurA"/>
</dbReference>
<dbReference type="AlphaFoldDB" id="A0A1F7GD18"/>
<evidence type="ECO:0000313" key="4">
    <source>
        <dbReference type="Proteomes" id="UP000178372"/>
    </source>
</evidence>
<dbReference type="PANTHER" id="PTHR47637">
    <property type="entry name" value="CHAPERONE SURA"/>
    <property type="match status" value="1"/>
</dbReference>
<organism evidence="3 4">
    <name type="scientific">Candidatus Roizmanbacteria bacterium RIFCSPHIGHO2_01_FULL_39_12b</name>
    <dbReference type="NCBI Taxonomy" id="1802030"/>
    <lineage>
        <taxon>Bacteria</taxon>
        <taxon>Candidatus Roizmaniibacteriota</taxon>
    </lineage>
</organism>
<gene>
    <name evidence="3" type="ORF">A2690_04875</name>
</gene>
<dbReference type="PANTHER" id="PTHR47637:SF1">
    <property type="entry name" value="CHAPERONE SURA"/>
    <property type="match status" value="1"/>
</dbReference>
<evidence type="ECO:0000256" key="2">
    <source>
        <dbReference type="SAM" id="Phobius"/>
    </source>
</evidence>
<feature type="transmembrane region" description="Helical" evidence="2">
    <location>
        <begin position="27"/>
        <end position="47"/>
    </location>
</feature>
<evidence type="ECO:0000313" key="3">
    <source>
        <dbReference type="EMBL" id="OGK16724.1"/>
    </source>
</evidence>
<proteinExistence type="predicted"/>
<sequence length="212" mass="23799">MPRKKTVIDEEASPASPATPRKNLKPLIVGIIIVTAAILIVKNYLLAATVNGQPITRFAVISELEKQSGKQTLESLVTETLILQEGKKRKITITQGEISDQIKDIEKSLVATGQNLNDALKSQGLTKEKLEKQIKLQKILEKIVGDKVNVTEKEIDTFVKNNKDSIPAKSDMKKIRGQIRGELKRDKMSSKIQKWVSDAQKKAKIIYFYKYL</sequence>
<accession>A0A1F7GD18</accession>
<protein>
    <recommendedName>
        <fullName evidence="5">SurA N-terminal domain-containing protein</fullName>
    </recommendedName>
</protein>
<keyword evidence="2" id="KW-1133">Transmembrane helix</keyword>
<dbReference type="InterPro" id="IPR027304">
    <property type="entry name" value="Trigger_fact/SurA_dom_sf"/>
</dbReference>
<dbReference type="SUPFAM" id="SSF109998">
    <property type="entry name" value="Triger factor/SurA peptide-binding domain-like"/>
    <property type="match status" value="1"/>
</dbReference>
<dbReference type="Pfam" id="PF13624">
    <property type="entry name" value="SurA_N_3"/>
    <property type="match status" value="1"/>
</dbReference>
<comment type="caution">
    <text evidence="3">The sequence shown here is derived from an EMBL/GenBank/DDBJ whole genome shotgun (WGS) entry which is preliminary data.</text>
</comment>
<keyword evidence="2" id="KW-0472">Membrane</keyword>
<keyword evidence="1" id="KW-0732">Signal</keyword>
<keyword evidence="2" id="KW-0812">Transmembrane</keyword>
<dbReference type="Gene3D" id="1.10.4030.10">
    <property type="entry name" value="Porin chaperone SurA, peptide-binding domain"/>
    <property type="match status" value="1"/>
</dbReference>
<dbReference type="EMBL" id="MFZF01000012">
    <property type="protein sequence ID" value="OGK16724.1"/>
    <property type="molecule type" value="Genomic_DNA"/>
</dbReference>
<evidence type="ECO:0008006" key="5">
    <source>
        <dbReference type="Google" id="ProtNLM"/>
    </source>
</evidence>
<dbReference type="Proteomes" id="UP000178372">
    <property type="component" value="Unassembled WGS sequence"/>
</dbReference>
<evidence type="ECO:0000256" key="1">
    <source>
        <dbReference type="ARBA" id="ARBA00022729"/>
    </source>
</evidence>
<reference evidence="3 4" key="1">
    <citation type="journal article" date="2016" name="Nat. Commun.">
        <title>Thousands of microbial genomes shed light on interconnected biogeochemical processes in an aquifer system.</title>
        <authorList>
            <person name="Anantharaman K."/>
            <person name="Brown C.T."/>
            <person name="Hug L.A."/>
            <person name="Sharon I."/>
            <person name="Castelle C.J."/>
            <person name="Probst A.J."/>
            <person name="Thomas B.C."/>
            <person name="Singh A."/>
            <person name="Wilkins M.J."/>
            <person name="Karaoz U."/>
            <person name="Brodie E.L."/>
            <person name="Williams K.H."/>
            <person name="Hubbard S.S."/>
            <person name="Banfield J.F."/>
        </authorList>
    </citation>
    <scope>NUCLEOTIDE SEQUENCE [LARGE SCALE GENOMIC DNA]</scope>
</reference>
<name>A0A1F7GD18_9BACT</name>